<dbReference type="InterPro" id="IPR006448">
    <property type="entry name" value="Phage_term_ssu_P27"/>
</dbReference>
<accession>A0ABV1B472</accession>
<comment type="caution">
    <text evidence="1">The sequence shown here is derived from an EMBL/GenBank/DDBJ whole genome shotgun (WGS) entry which is preliminary data.</text>
</comment>
<reference evidence="1 2" key="1">
    <citation type="submission" date="2024-03" db="EMBL/GenBank/DDBJ databases">
        <title>Human intestinal bacterial collection.</title>
        <authorList>
            <person name="Pauvert C."/>
            <person name="Hitch T.C.A."/>
            <person name="Clavel T."/>
        </authorList>
    </citation>
    <scope>NUCLEOTIDE SEQUENCE [LARGE SCALE GENOMIC DNA]</scope>
    <source>
        <strain evidence="1 2">CLA-AA-H190</strain>
    </source>
</reference>
<evidence type="ECO:0000313" key="1">
    <source>
        <dbReference type="EMBL" id="MEQ2363899.1"/>
    </source>
</evidence>
<gene>
    <name evidence="1" type="ORF">WMO25_02160</name>
</gene>
<protein>
    <submittedName>
        <fullName evidence="1">P27 family phage terminase small subunit</fullName>
    </submittedName>
</protein>
<sequence>MAFEVMEKEEVKSLKRTARYRSVKENLSDELKRNGVLGKTYSDLIEDYMDFWITKQLLVKDIMERGTLIKYNNGGGQTGWKKNDSIEQLVKVNTQMLKLLDALGLSPPVDVQGDDDELL</sequence>
<proteinExistence type="predicted"/>
<dbReference type="EMBL" id="JBBMEK010000014">
    <property type="protein sequence ID" value="MEQ2363899.1"/>
    <property type="molecule type" value="Genomic_DNA"/>
</dbReference>
<keyword evidence="2" id="KW-1185">Reference proteome</keyword>
<evidence type="ECO:0000313" key="2">
    <source>
        <dbReference type="Proteomes" id="UP001469749"/>
    </source>
</evidence>
<dbReference type="Pfam" id="PF05119">
    <property type="entry name" value="Terminase_4"/>
    <property type="match status" value="1"/>
</dbReference>
<dbReference type="Proteomes" id="UP001469749">
    <property type="component" value="Unassembled WGS sequence"/>
</dbReference>
<dbReference type="RefSeq" id="WP_227082199.1">
    <property type="nucleotide sequence ID" value="NZ_JBBMEK010000014.1"/>
</dbReference>
<name>A0ABV1B472_9FIRM</name>
<organism evidence="1 2">
    <name type="scientific">Coprococcus intestinihominis</name>
    <dbReference type="NCBI Taxonomy" id="3133154"/>
    <lineage>
        <taxon>Bacteria</taxon>
        <taxon>Bacillati</taxon>
        <taxon>Bacillota</taxon>
        <taxon>Clostridia</taxon>
        <taxon>Lachnospirales</taxon>
        <taxon>Lachnospiraceae</taxon>
        <taxon>Coprococcus</taxon>
    </lineage>
</organism>